<evidence type="ECO:0000313" key="3">
    <source>
        <dbReference type="EMBL" id="CAB4835756.1"/>
    </source>
</evidence>
<feature type="transmembrane region" description="Helical" evidence="1">
    <location>
        <begin position="36"/>
        <end position="54"/>
    </location>
</feature>
<accession>A0A6J7AS27</accession>
<dbReference type="Pfam" id="PF26604">
    <property type="entry name" value="CBU_0592"/>
    <property type="match status" value="1"/>
</dbReference>
<gene>
    <name evidence="3" type="ORF">UFOPK3204_01831</name>
</gene>
<dbReference type="EMBL" id="CAFABK010000150">
    <property type="protein sequence ID" value="CAB4835756.1"/>
    <property type="molecule type" value="Genomic_DNA"/>
</dbReference>
<evidence type="ECO:0000259" key="2">
    <source>
        <dbReference type="Pfam" id="PF26604"/>
    </source>
</evidence>
<feature type="transmembrane region" description="Helical" evidence="1">
    <location>
        <begin position="60"/>
        <end position="78"/>
    </location>
</feature>
<organism evidence="3">
    <name type="scientific">freshwater metagenome</name>
    <dbReference type="NCBI Taxonomy" id="449393"/>
    <lineage>
        <taxon>unclassified sequences</taxon>
        <taxon>metagenomes</taxon>
        <taxon>ecological metagenomes</taxon>
    </lineage>
</organism>
<keyword evidence="1" id="KW-1133">Transmembrane helix</keyword>
<proteinExistence type="predicted"/>
<sequence length="92" mass="9861">MATVLLHVIGNLGGACYLGAYWLVSSGRVTSFSPRYQVPNFIGALILLGYSIILTAWASVVLNVVWALIAGTSLVINAKRARASKSRTTEHL</sequence>
<keyword evidence="1" id="KW-0472">Membrane</keyword>
<name>A0A6J7AS27_9ZZZZ</name>
<dbReference type="NCBIfam" id="NF047864">
    <property type="entry name" value="CBU_0592_membra"/>
    <property type="match status" value="1"/>
</dbReference>
<feature type="domain" description="CBU-0592-like" evidence="2">
    <location>
        <begin position="7"/>
        <end position="78"/>
    </location>
</feature>
<keyword evidence="1" id="KW-0812">Transmembrane</keyword>
<evidence type="ECO:0000256" key="1">
    <source>
        <dbReference type="SAM" id="Phobius"/>
    </source>
</evidence>
<feature type="transmembrane region" description="Helical" evidence="1">
    <location>
        <begin position="6"/>
        <end position="24"/>
    </location>
</feature>
<reference evidence="3" key="1">
    <citation type="submission" date="2020-05" db="EMBL/GenBank/DDBJ databases">
        <authorList>
            <person name="Chiriac C."/>
            <person name="Salcher M."/>
            <person name="Ghai R."/>
            <person name="Kavagutti S V."/>
        </authorList>
    </citation>
    <scope>NUCLEOTIDE SEQUENCE</scope>
</reference>
<protein>
    <submittedName>
        <fullName evidence="3">Unannotated protein</fullName>
    </submittedName>
</protein>
<dbReference type="InterPro" id="IPR058058">
    <property type="entry name" value="CBU_0592-like"/>
</dbReference>
<dbReference type="AlphaFoldDB" id="A0A6J7AS27"/>